<dbReference type="PANTHER" id="PTHR43685:SF11">
    <property type="entry name" value="GLYCOSYLTRANSFERASE TAGX-RELATED"/>
    <property type="match status" value="1"/>
</dbReference>
<dbReference type="Pfam" id="PF00535">
    <property type="entry name" value="Glycos_transf_2"/>
    <property type="match status" value="1"/>
</dbReference>
<dbReference type="InterPro" id="IPR050834">
    <property type="entry name" value="Glycosyltransf_2"/>
</dbReference>
<proteinExistence type="predicted"/>
<name>A0A059KHS4_9BURK</name>
<dbReference type="Proteomes" id="UP000026714">
    <property type="component" value="Unassembled WGS sequence"/>
</dbReference>
<evidence type="ECO:0000313" key="2">
    <source>
        <dbReference type="EMBL" id="KDB50779.1"/>
    </source>
</evidence>
<dbReference type="SUPFAM" id="SSF53448">
    <property type="entry name" value="Nucleotide-diphospho-sugar transferases"/>
    <property type="match status" value="1"/>
</dbReference>
<sequence>MMSFDSVRVSVVMPVYNGGAFLREAVASVLSQRDANFELLIRDDGSNDGSVEFLETLRDNPRVKLWSRGENLGIFGNLNFLVSHAAGDIVKILCQDDFFTHDTALQELLRLWENLGDDVAFLRTGHGSDGGSRLNAAELDVLPAIVPPAASSTCFFVFGCIPGNLSNISFRSWVPRMFGAFDQSLPYAGDFDFWSRVGRQRPWALSRVQNVLVRRHEGQASVTLNKQGELLRQLDVVLSRLYADIRPQGVQRFLLRWMASLHYMALHREMALRFYQTTRNVRYMGELRRWFADRPYSFGWVADWLIYGISLGGRLPRAGLAKLIVRGCLKRQPSA</sequence>
<dbReference type="PANTHER" id="PTHR43685">
    <property type="entry name" value="GLYCOSYLTRANSFERASE"/>
    <property type="match status" value="1"/>
</dbReference>
<dbReference type="EMBL" id="AZRA01000114">
    <property type="protein sequence ID" value="KDB50779.1"/>
    <property type="molecule type" value="Genomic_DNA"/>
</dbReference>
<organism evidence="2 3">
    <name type="scientific">Sphaerotilus natans subsp. natans DSM 6575</name>
    <dbReference type="NCBI Taxonomy" id="1286631"/>
    <lineage>
        <taxon>Bacteria</taxon>
        <taxon>Pseudomonadati</taxon>
        <taxon>Pseudomonadota</taxon>
        <taxon>Betaproteobacteria</taxon>
        <taxon>Burkholderiales</taxon>
        <taxon>Sphaerotilaceae</taxon>
        <taxon>Sphaerotilus</taxon>
    </lineage>
</organism>
<comment type="caution">
    <text evidence="2">The sequence shown here is derived from an EMBL/GenBank/DDBJ whole genome shotgun (WGS) entry which is preliminary data.</text>
</comment>
<dbReference type="eggNOG" id="COG1216">
    <property type="taxonomic scope" value="Bacteria"/>
</dbReference>
<feature type="domain" description="Glycosyltransferase 2-like" evidence="1">
    <location>
        <begin position="10"/>
        <end position="133"/>
    </location>
</feature>
<dbReference type="InterPro" id="IPR029044">
    <property type="entry name" value="Nucleotide-diphossugar_trans"/>
</dbReference>
<dbReference type="Gene3D" id="3.90.550.10">
    <property type="entry name" value="Spore Coat Polysaccharide Biosynthesis Protein SpsA, Chain A"/>
    <property type="match status" value="1"/>
</dbReference>
<protein>
    <recommendedName>
        <fullName evidence="1">Glycosyltransferase 2-like domain-containing protein</fullName>
    </recommendedName>
</protein>
<dbReference type="STRING" id="34103.SAMN05421778_1415"/>
<evidence type="ECO:0000313" key="3">
    <source>
        <dbReference type="Proteomes" id="UP000026714"/>
    </source>
</evidence>
<reference evidence="2 3" key="1">
    <citation type="journal article" date="2014" name="FEMS Microbiol. Ecol.">
        <title>Sphaerotilus natans encrusted with nanoball-shaped Fe(III) oxide minerals formed by nitrate-reducing mixotrophic Fe(II) oxidation.</title>
        <authorList>
            <person name="Park S."/>
            <person name="Kim D.H."/>
            <person name="Lee J.H."/>
            <person name="Hur H.G."/>
        </authorList>
    </citation>
    <scope>NUCLEOTIDE SEQUENCE [LARGE SCALE GENOMIC DNA]</scope>
    <source>
        <strain evidence="2 3">DSM 6575</strain>
    </source>
</reference>
<evidence type="ECO:0000259" key="1">
    <source>
        <dbReference type="Pfam" id="PF00535"/>
    </source>
</evidence>
<accession>A0A059KHS4</accession>
<keyword evidence="3" id="KW-1185">Reference proteome</keyword>
<gene>
    <name evidence="2" type="ORF">X805_36290</name>
</gene>
<dbReference type="InterPro" id="IPR001173">
    <property type="entry name" value="Glyco_trans_2-like"/>
</dbReference>
<dbReference type="AlphaFoldDB" id="A0A059KHS4"/>